<evidence type="ECO:0000313" key="2">
    <source>
        <dbReference type="Proteomes" id="UP000503117"/>
    </source>
</evidence>
<dbReference type="Proteomes" id="UP000503117">
    <property type="component" value="Chromosome"/>
</dbReference>
<keyword evidence="2" id="KW-1185">Reference proteome</keyword>
<protein>
    <submittedName>
        <fullName evidence="1">Uncharacterized protein</fullName>
    </submittedName>
</protein>
<accession>A0ABX6M6I0</accession>
<organism evidence="1 2">
    <name type="scientific">Duganella dendranthematis</name>
    <dbReference type="NCBI Taxonomy" id="2728021"/>
    <lineage>
        <taxon>Bacteria</taxon>
        <taxon>Pseudomonadati</taxon>
        <taxon>Pseudomonadota</taxon>
        <taxon>Betaproteobacteria</taxon>
        <taxon>Burkholderiales</taxon>
        <taxon>Oxalobacteraceae</taxon>
        <taxon>Telluria group</taxon>
        <taxon>Duganella</taxon>
    </lineage>
</organism>
<dbReference type="EMBL" id="CP051684">
    <property type="protein sequence ID" value="QJD89906.1"/>
    <property type="molecule type" value="Genomic_DNA"/>
</dbReference>
<proteinExistence type="predicted"/>
<sequence>MKNITKTVIARADATIAAYRATMAKATPQVAPKAAAPVDKQAQAQASYGAIVSKHLPKYVSKGVSNV</sequence>
<name>A0ABX6M6I0_9BURK</name>
<dbReference type="RefSeq" id="WP_169111746.1">
    <property type="nucleotide sequence ID" value="NZ_CP051684.1"/>
</dbReference>
<reference evidence="1 2" key="1">
    <citation type="submission" date="2020-04" db="EMBL/GenBank/DDBJ databases">
        <title>Genome sequencing of novel species.</title>
        <authorList>
            <person name="Heo J."/>
            <person name="Kim S.-J."/>
            <person name="Kim J.-S."/>
            <person name="Hong S.-B."/>
            <person name="Kwon S.-W."/>
        </authorList>
    </citation>
    <scope>NUCLEOTIDE SEQUENCE [LARGE SCALE GENOMIC DNA]</scope>
    <source>
        <strain evidence="1 2">AF9R3</strain>
    </source>
</reference>
<gene>
    <name evidence="1" type="ORF">HH213_07215</name>
</gene>
<evidence type="ECO:0000313" key="1">
    <source>
        <dbReference type="EMBL" id="QJD89906.1"/>
    </source>
</evidence>